<feature type="region of interest" description="Disordered" evidence="1">
    <location>
        <begin position="273"/>
        <end position="299"/>
    </location>
</feature>
<dbReference type="AlphaFoldDB" id="A0AAU8ACU8"/>
<feature type="region of interest" description="Disordered" evidence="1">
    <location>
        <begin position="375"/>
        <end position="394"/>
    </location>
</feature>
<gene>
    <name evidence="2" type="ORF">PVT71_09060</name>
</gene>
<dbReference type="EMBL" id="CP123384">
    <property type="protein sequence ID" value="XCC92635.1"/>
    <property type="molecule type" value="Genomic_DNA"/>
</dbReference>
<dbReference type="CDD" id="cd17242">
    <property type="entry name" value="MobM_relaxase"/>
    <property type="match status" value="1"/>
</dbReference>
<feature type="compositionally biased region" description="Basic and acidic residues" evidence="1">
    <location>
        <begin position="275"/>
        <end position="286"/>
    </location>
</feature>
<dbReference type="RefSeq" id="WP_353471463.1">
    <property type="nucleotide sequence ID" value="NZ_CP123384.1"/>
</dbReference>
<sequence length="394" mass="44655">MPGDIAGYEAHRYRKGGDLGHILPDRPKPRRLIGSETWAQEALAEIELMKFESFAAELTDLDRRKRRKEIRQRRIEGPRDPWRASRHGPMRELILTANKEWFEHTQSSDELFSTARERRFEELAVAWLRENFGDDVIHARADLDEQAFHIHAVIMPRATVQKYGKQCAVLQPSVHPLIKDYEAAQDSVGDWFSEIGLVRGERRKQAIRDALNDGRTPPAKRRHVRPAEWRAREERRLAEKAARLEVRERDVAAREEDAEAVLAYADAVSAGEIDENGRPIDPDSRGDNPSSIPPGGKTSFGFVAARKAFRAAAKRIRAGAEAYALRKARKLVDADIAEIEKADELIVEIAQSLPVQQRARIAGIRRRLTARLMALDTRKKGRSRGPDTGSEAPR</sequence>
<evidence type="ECO:0000313" key="2">
    <source>
        <dbReference type="EMBL" id="XCC92635.1"/>
    </source>
</evidence>
<reference evidence="2" key="1">
    <citation type="submission" date="2023-02" db="EMBL/GenBank/DDBJ databases">
        <title>Description and genomic characterization of Salipiger bruguierae sp. nov., isolated from the sediment of mangrove plant Bruguiera sexangula.</title>
        <authorList>
            <person name="Long M."/>
        </authorList>
    </citation>
    <scope>NUCLEOTIDE SEQUENCE</scope>
    <source>
        <strain evidence="2">H15</strain>
    </source>
</reference>
<accession>A0AAU8ACU8</accession>
<name>A0AAU8ACU8_9RHOB</name>
<protein>
    <submittedName>
        <fullName evidence="2">Plasmid recombination protein</fullName>
    </submittedName>
</protein>
<evidence type="ECO:0000256" key="1">
    <source>
        <dbReference type="SAM" id="MobiDB-lite"/>
    </source>
</evidence>
<organism evidence="2">
    <name type="scientific">Alloyangia sp. H15</name>
    <dbReference type="NCBI Taxonomy" id="3029062"/>
    <lineage>
        <taxon>Bacteria</taxon>
        <taxon>Pseudomonadati</taxon>
        <taxon>Pseudomonadota</taxon>
        <taxon>Alphaproteobacteria</taxon>
        <taxon>Rhodobacterales</taxon>
        <taxon>Roseobacteraceae</taxon>
        <taxon>Alloyangia</taxon>
    </lineage>
</organism>
<proteinExistence type="predicted"/>
<dbReference type="Gene3D" id="3.30.930.30">
    <property type="match status" value="1"/>
</dbReference>